<feature type="domain" description="ABC transmembrane type-2" evidence="10">
    <location>
        <begin position="69"/>
        <end position="294"/>
    </location>
</feature>
<keyword evidence="4 9" id="KW-1003">Cell membrane</keyword>
<gene>
    <name evidence="11" type="ORF">BK816_00485</name>
</gene>
<keyword evidence="7 9" id="KW-1133">Transmembrane helix</keyword>
<feature type="transmembrane region" description="Helical" evidence="9">
    <location>
        <begin position="270"/>
        <end position="292"/>
    </location>
</feature>
<feature type="transmembrane region" description="Helical" evidence="9">
    <location>
        <begin position="178"/>
        <end position="203"/>
    </location>
</feature>
<dbReference type="OrthoDB" id="4186295at2"/>
<dbReference type="Proteomes" id="UP000176288">
    <property type="component" value="Chromosome"/>
</dbReference>
<evidence type="ECO:0000256" key="3">
    <source>
        <dbReference type="ARBA" id="ARBA00022448"/>
    </source>
</evidence>
<dbReference type="PANTHER" id="PTHR30413">
    <property type="entry name" value="INNER MEMBRANE TRANSPORT PERMEASE"/>
    <property type="match status" value="1"/>
</dbReference>
<dbReference type="GO" id="GO:0005886">
    <property type="term" value="C:plasma membrane"/>
    <property type="evidence" value="ECO:0007669"/>
    <property type="project" value="UniProtKB-SubCell"/>
</dbReference>
<keyword evidence="12" id="KW-1185">Reference proteome</keyword>
<feature type="transmembrane region" description="Helical" evidence="9">
    <location>
        <begin position="72"/>
        <end position="93"/>
    </location>
</feature>
<evidence type="ECO:0000256" key="7">
    <source>
        <dbReference type="ARBA" id="ARBA00022989"/>
    </source>
</evidence>
<evidence type="ECO:0000259" key="10">
    <source>
        <dbReference type="PROSITE" id="PS51012"/>
    </source>
</evidence>
<dbReference type="RefSeq" id="WP_071163420.1">
    <property type="nucleotide sequence ID" value="NZ_CP017812.1"/>
</dbReference>
<evidence type="ECO:0000256" key="6">
    <source>
        <dbReference type="ARBA" id="ARBA00022692"/>
    </source>
</evidence>
<keyword evidence="6 9" id="KW-0812">Transmembrane</keyword>
<evidence type="ECO:0000256" key="9">
    <source>
        <dbReference type="RuleBase" id="RU361157"/>
    </source>
</evidence>
<dbReference type="InterPro" id="IPR047817">
    <property type="entry name" value="ABC2_TM_bact-type"/>
</dbReference>
<dbReference type="PROSITE" id="PS51012">
    <property type="entry name" value="ABC_TM2"/>
    <property type="match status" value="1"/>
</dbReference>
<dbReference type="STRING" id="1912795.BK816_00485"/>
<dbReference type="EMBL" id="CP017812">
    <property type="protein sequence ID" value="AOZ71954.1"/>
    <property type="molecule type" value="Genomic_DNA"/>
</dbReference>
<reference evidence="11 12" key="1">
    <citation type="submission" date="2016-10" db="EMBL/GenBank/DDBJ databases">
        <title>Actinomyces aegypiusis sp. nov., isolated from the Aegypius monachus in Qinghai Tibet Plateau China.</title>
        <authorList>
            <person name="Wang Y."/>
        </authorList>
    </citation>
    <scope>NUCLEOTIDE SEQUENCE [LARGE SCALE GENOMIC DNA]</scope>
    <source>
        <strain evidence="11 12">VUL4_3</strain>
    </source>
</reference>
<evidence type="ECO:0000256" key="4">
    <source>
        <dbReference type="ARBA" id="ARBA00022475"/>
    </source>
</evidence>
<evidence type="ECO:0000256" key="1">
    <source>
        <dbReference type="ARBA" id="ARBA00004429"/>
    </source>
</evidence>
<dbReference type="GO" id="GO:0140359">
    <property type="term" value="F:ABC-type transporter activity"/>
    <property type="evidence" value="ECO:0007669"/>
    <property type="project" value="InterPro"/>
</dbReference>
<name>A0A1D9MI46_9ACTO</name>
<feature type="transmembrane region" description="Helical" evidence="9">
    <location>
        <begin position="215"/>
        <end position="233"/>
    </location>
</feature>
<keyword evidence="3 9" id="KW-0813">Transport</keyword>
<dbReference type="Pfam" id="PF01061">
    <property type="entry name" value="ABC2_membrane"/>
    <property type="match status" value="1"/>
</dbReference>
<dbReference type="PANTHER" id="PTHR30413:SF8">
    <property type="entry name" value="TRANSPORT PERMEASE PROTEIN"/>
    <property type="match status" value="1"/>
</dbReference>
<evidence type="ECO:0000256" key="8">
    <source>
        <dbReference type="ARBA" id="ARBA00023136"/>
    </source>
</evidence>
<sequence>MQDSSPVTVENIWMPTWKPVEPHFDISNLKPVTGRPKIQVYLKQLWQRRYFIIAESKAKAFQSSRNMILGHAWLILSPLLDAIVYGVVFGYLLKTSKGVDHFIPFLFIGVTYFSFVTRPLMGGVGLIRGNRNVIKAFAFPRASLVISNSIRDFIDSLPVIVMSLVVVVFLPQGTGRPYLTWLLFPIVYLLLFVFGLGLCFFSAWATSIIPDLRTIFTFFTRFWFYISGVFFSVSRFKEHPEIIAVMESNPAYLILDMIRDVLIYNRVPSVYHWTFLTICSFGTLVISFILFWSREVHYAKG</sequence>
<accession>A0A1D9MI46</accession>
<evidence type="ECO:0000256" key="2">
    <source>
        <dbReference type="ARBA" id="ARBA00007783"/>
    </source>
</evidence>
<proteinExistence type="inferred from homology"/>
<feature type="transmembrane region" description="Helical" evidence="9">
    <location>
        <begin position="105"/>
        <end position="127"/>
    </location>
</feature>
<organism evidence="11 12">
    <name type="scientific">Boudabousia tangfeifanii</name>
    <dbReference type="NCBI Taxonomy" id="1912795"/>
    <lineage>
        <taxon>Bacteria</taxon>
        <taxon>Bacillati</taxon>
        <taxon>Actinomycetota</taxon>
        <taxon>Actinomycetes</taxon>
        <taxon>Actinomycetales</taxon>
        <taxon>Actinomycetaceae</taxon>
        <taxon>Boudabousia</taxon>
    </lineage>
</organism>
<feature type="transmembrane region" description="Helical" evidence="9">
    <location>
        <begin position="153"/>
        <end position="172"/>
    </location>
</feature>
<dbReference type="GO" id="GO:0015920">
    <property type="term" value="P:lipopolysaccharide transport"/>
    <property type="evidence" value="ECO:0007669"/>
    <property type="project" value="TreeGrafter"/>
</dbReference>
<evidence type="ECO:0000313" key="11">
    <source>
        <dbReference type="EMBL" id="AOZ71954.1"/>
    </source>
</evidence>
<dbReference type="InterPro" id="IPR013525">
    <property type="entry name" value="ABC2_TM"/>
</dbReference>
<evidence type="ECO:0000313" key="12">
    <source>
        <dbReference type="Proteomes" id="UP000176288"/>
    </source>
</evidence>
<protein>
    <recommendedName>
        <fullName evidence="9">Transport permease protein</fullName>
    </recommendedName>
</protein>
<dbReference type="KEGG" id="avu:BK816_00485"/>
<comment type="subcellular location">
    <subcellularLocation>
        <location evidence="1">Cell inner membrane</location>
        <topology evidence="1">Multi-pass membrane protein</topology>
    </subcellularLocation>
    <subcellularLocation>
        <location evidence="9">Cell membrane</location>
        <topology evidence="9">Multi-pass membrane protein</topology>
    </subcellularLocation>
</comment>
<keyword evidence="5" id="KW-0997">Cell inner membrane</keyword>
<evidence type="ECO:0000256" key="5">
    <source>
        <dbReference type="ARBA" id="ARBA00022519"/>
    </source>
</evidence>
<keyword evidence="8 9" id="KW-0472">Membrane</keyword>
<comment type="similarity">
    <text evidence="2 9">Belongs to the ABC-2 integral membrane protein family.</text>
</comment>
<dbReference type="AlphaFoldDB" id="A0A1D9MI46"/>